<protein>
    <recommendedName>
        <fullName evidence="4">Transmembrane protein PGPGW</fullName>
    </recommendedName>
</protein>
<evidence type="ECO:0000256" key="1">
    <source>
        <dbReference type="SAM" id="Phobius"/>
    </source>
</evidence>
<evidence type="ECO:0000313" key="2">
    <source>
        <dbReference type="EMBL" id="MDQ0392887.1"/>
    </source>
</evidence>
<keyword evidence="1" id="KW-0472">Membrane</keyword>
<evidence type="ECO:0000313" key="3">
    <source>
        <dbReference type="Proteomes" id="UP001237448"/>
    </source>
</evidence>
<keyword evidence="1" id="KW-0812">Transmembrane</keyword>
<comment type="caution">
    <text evidence="2">The sequence shown here is derived from an EMBL/GenBank/DDBJ whole genome shotgun (WGS) entry which is preliminary data.</text>
</comment>
<dbReference type="Proteomes" id="UP001237448">
    <property type="component" value="Unassembled WGS sequence"/>
</dbReference>
<accession>A0ABU0FE54</accession>
<organism evidence="2 3">
    <name type="scientific">Labrys monachus</name>
    <dbReference type="NCBI Taxonomy" id="217067"/>
    <lineage>
        <taxon>Bacteria</taxon>
        <taxon>Pseudomonadati</taxon>
        <taxon>Pseudomonadota</taxon>
        <taxon>Alphaproteobacteria</taxon>
        <taxon>Hyphomicrobiales</taxon>
        <taxon>Xanthobacteraceae</taxon>
        <taxon>Labrys</taxon>
    </lineage>
</organism>
<name>A0ABU0FE54_9HYPH</name>
<proteinExistence type="predicted"/>
<keyword evidence="3" id="KW-1185">Reference proteome</keyword>
<evidence type="ECO:0008006" key="4">
    <source>
        <dbReference type="Google" id="ProtNLM"/>
    </source>
</evidence>
<feature type="transmembrane region" description="Helical" evidence="1">
    <location>
        <begin position="34"/>
        <end position="61"/>
    </location>
</feature>
<reference evidence="2 3" key="1">
    <citation type="submission" date="2023-07" db="EMBL/GenBank/DDBJ databases">
        <title>Genomic Encyclopedia of Type Strains, Phase IV (KMG-IV): sequencing the most valuable type-strain genomes for metagenomic binning, comparative biology and taxonomic classification.</title>
        <authorList>
            <person name="Goeker M."/>
        </authorList>
    </citation>
    <scope>NUCLEOTIDE SEQUENCE [LARGE SCALE GENOMIC DNA]</scope>
    <source>
        <strain evidence="2 3">DSM 5896</strain>
    </source>
</reference>
<keyword evidence="1" id="KW-1133">Transmembrane helix</keyword>
<dbReference type="RefSeq" id="WP_307427500.1">
    <property type="nucleotide sequence ID" value="NZ_JAUSVK010000001.1"/>
</dbReference>
<dbReference type="EMBL" id="JAUSVK010000001">
    <property type="protein sequence ID" value="MDQ0392887.1"/>
    <property type="molecule type" value="Genomic_DNA"/>
</dbReference>
<gene>
    <name evidence="2" type="ORF">J3R73_002679</name>
</gene>
<sequence length="82" mass="9321">MTPQSHIGRPRLKFAGRHFHLPGSRWVRVGLGGLFVTGGLVGFLPVLGFWMIPVGLLILSVDIPRVRRGRRRLAVWWGRRRA</sequence>